<evidence type="ECO:0000313" key="2">
    <source>
        <dbReference type="Proteomes" id="UP001145114"/>
    </source>
</evidence>
<dbReference type="Proteomes" id="UP001145114">
    <property type="component" value="Unassembled WGS sequence"/>
</dbReference>
<name>A0ACC1HME6_9FUNG</name>
<proteinExistence type="predicted"/>
<protein>
    <submittedName>
        <fullName evidence="1">Uncharacterized protein</fullName>
    </submittedName>
</protein>
<gene>
    <name evidence="1" type="ORF">EV182_005587</name>
</gene>
<sequence>MYAFGGDQDPAPDSINVLEDILVDYINEMASINEDFKFVLRKDPKKLARVEELIAMNREIAKARDVFREKADEESEGSEDEDEEDEEEDSAEAQQQLAGASGNKGGYDRGQPSVITDNTGAGFKV</sequence>
<reference evidence="1" key="1">
    <citation type="submission" date="2022-06" db="EMBL/GenBank/DDBJ databases">
        <title>Phylogenomic reconstructions and comparative analyses of Kickxellomycotina fungi.</title>
        <authorList>
            <person name="Reynolds N.K."/>
            <person name="Stajich J.E."/>
            <person name="Barry K."/>
            <person name="Grigoriev I.V."/>
            <person name="Crous P."/>
            <person name="Smith M.E."/>
        </authorList>
    </citation>
    <scope>NUCLEOTIDE SEQUENCE</scope>
    <source>
        <strain evidence="1">RSA 2271</strain>
    </source>
</reference>
<accession>A0ACC1HME6</accession>
<organism evidence="1 2">
    <name type="scientific">Spiromyces aspiralis</name>
    <dbReference type="NCBI Taxonomy" id="68401"/>
    <lineage>
        <taxon>Eukaryota</taxon>
        <taxon>Fungi</taxon>
        <taxon>Fungi incertae sedis</taxon>
        <taxon>Zoopagomycota</taxon>
        <taxon>Kickxellomycotina</taxon>
        <taxon>Kickxellomycetes</taxon>
        <taxon>Kickxellales</taxon>
        <taxon>Kickxellaceae</taxon>
        <taxon>Spiromyces</taxon>
    </lineage>
</organism>
<keyword evidence="2" id="KW-1185">Reference proteome</keyword>
<dbReference type="EMBL" id="JAMZIH010002036">
    <property type="protein sequence ID" value="KAJ1677713.1"/>
    <property type="molecule type" value="Genomic_DNA"/>
</dbReference>
<comment type="caution">
    <text evidence="1">The sequence shown here is derived from an EMBL/GenBank/DDBJ whole genome shotgun (WGS) entry which is preliminary data.</text>
</comment>
<evidence type="ECO:0000313" key="1">
    <source>
        <dbReference type="EMBL" id="KAJ1677713.1"/>
    </source>
</evidence>